<dbReference type="Pfam" id="PF05762">
    <property type="entry name" value="VWA_CoxE"/>
    <property type="match status" value="1"/>
</dbReference>
<dbReference type="EMBL" id="JACNJD010000129">
    <property type="protein sequence ID" value="MBC8176360.1"/>
    <property type="molecule type" value="Genomic_DNA"/>
</dbReference>
<dbReference type="SMART" id="SM00327">
    <property type="entry name" value="VWA"/>
    <property type="match status" value="1"/>
</dbReference>
<feature type="domain" description="VWFA" evidence="2">
    <location>
        <begin position="208"/>
        <end position="379"/>
    </location>
</feature>
<evidence type="ECO:0000259" key="2">
    <source>
        <dbReference type="SMART" id="SM00327"/>
    </source>
</evidence>
<evidence type="ECO:0000256" key="1">
    <source>
        <dbReference type="SAM" id="MobiDB-lite"/>
    </source>
</evidence>
<evidence type="ECO:0000313" key="3">
    <source>
        <dbReference type="EMBL" id="MBC8176360.1"/>
    </source>
</evidence>
<dbReference type="InterPro" id="IPR011195">
    <property type="entry name" value="UCP010256"/>
</dbReference>
<dbReference type="Proteomes" id="UP000650524">
    <property type="component" value="Unassembled WGS sequence"/>
</dbReference>
<dbReference type="InterPro" id="IPR002035">
    <property type="entry name" value="VWF_A"/>
</dbReference>
<evidence type="ECO:0000313" key="4">
    <source>
        <dbReference type="Proteomes" id="UP000650524"/>
    </source>
</evidence>
<sequence length="385" mass="44191">MINEQRGLAEKVIRFAGFLKSRGFRVFQSSVHDSLRCLEEISLEKREDFFVSLRSNLATTDLEWVQFRDHFDQFWIRVNEGEKPDKEEVEPQEEMQNGNSDEEFHPDDNADLSGAANSTDKKEWLEGVAYSPVSMVEKKNLGRFDRGDVQVAQLALKKMIEPFKVDISRRSKRGRKSGNIDFPRVIRKSLKTGGIPFELFSKQKKKRLKRLVIIADVSGSMDRYARFVMPFLLGLRGVGSRAEVFVFSTALTPITFMIRHLDVEKALERIAMEVPDWSGGTRIGYSLHQFNKGYGERLHNRRTVVVLLSDGWDLGGKDLLRREMVRLSKNAYSVIWLNPLAGDPDYEPLCSGMKSALPYIDYFLPADSLHSLKRVGRLLSRIMIH</sequence>
<comment type="caution">
    <text evidence="3">The sequence shown here is derived from an EMBL/GenBank/DDBJ whole genome shotgun (WGS) entry which is preliminary data.</text>
</comment>
<dbReference type="PANTHER" id="PTHR39338">
    <property type="entry name" value="BLL5662 PROTEIN-RELATED"/>
    <property type="match status" value="1"/>
</dbReference>
<feature type="region of interest" description="Disordered" evidence="1">
    <location>
        <begin position="82"/>
        <end position="116"/>
    </location>
</feature>
<proteinExistence type="predicted"/>
<dbReference type="InterPro" id="IPR036465">
    <property type="entry name" value="vWFA_dom_sf"/>
</dbReference>
<reference evidence="3 4" key="1">
    <citation type="submission" date="2020-08" db="EMBL/GenBank/DDBJ databases">
        <title>Bridging the membrane lipid divide: bacteria of the FCB group superphylum have the potential to synthesize archaeal ether lipids.</title>
        <authorList>
            <person name="Villanueva L."/>
            <person name="Von Meijenfeldt F.A.B."/>
            <person name="Westbye A.B."/>
            <person name="Yadav S."/>
            <person name="Hopmans E.C."/>
            <person name="Dutilh B.E."/>
            <person name="Sinninghe Damste J.S."/>
        </authorList>
    </citation>
    <scope>NUCLEOTIDE SEQUENCE [LARGE SCALE GENOMIC DNA]</scope>
    <source>
        <strain evidence="3">NIOZ-UU27</strain>
    </source>
</reference>
<dbReference type="SUPFAM" id="SSF53300">
    <property type="entry name" value="vWA-like"/>
    <property type="match status" value="1"/>
</dbReference>
<gene>
    <name evidence="3" type="ORF">H8E19_03070</name>
</gene>
<dbReference type="AlphaFoldDB" id="A0A8J6T218"/>
<protein>
    <submittedName>
        <fullName evidence="3">VWA domain-containing protein</fullName>
    </submittedName>
</protein>
<dbReference type="CDD" id="cd00198">
    <property type="entry name" value="vWFA"/>
    <property type="match status" value="1"/>
</dbReference>
<name>A0A8J6T218_9DELT</name>
<dbReference type="PANTHER" id="PTHR39338:SF6">
    <property type="entry name" value="BLL5662 PROTEIN"/>
    <property type="match status" value="1"/>
</dbReference>
<dbReference type="Gene3D" id="3.40.50.410">
    <property type="entry name" value="von Willebrand factor, type A domain"/>
    <property type="match status" value="1"/>
</dbReference>
<organism evidence="3 4">
    <name type="scientific">Candidatus Desulfacyla euxinica</name>
    <dbReference type="NCBI Taxonomy" id="2841693"/>
    <lineage>
        <taxon>Bacteria</taxon>
        <taxon>Deltaproteobacteria</taxon>
        <taxon>Candidatus Desulfacyla</taxon>
    </lineage>
</organism>
<accession>A0A8J6T218</accession>
<dbReference type="InterPro" id="IPR008912">
    <property type="entry name" value="Uncharacterised_CoxE"/>
</dbReference>
<dbReference type="PIRSF" id="PIRSF010256">
    <property type="entry name" value="CoxE_vWa"/>
    <property type="match status" value="1"/>
</dbReference>